<evidence type="ECO:0000313" key="5">
    <source>
        <dbReference type="Proteomes" id="UP000752696"/>
    </source>
</evidence>
<dbReference type="InterPro" id="IPR000718">
    <property type="entry name" value="Peptidase_M13"/>
</dbReference>
<dbReference type="AlphaFoldDB" id="A0A6V7H2R8"/>
<dbReference type="OrthoDB" id="6475849at2759"/>
<dbReference type="PROSITE" id="PS51885">
    <property type="entry name" value="NEPRILYSIN"/>
    <property type="match status" value="1"/>
</dbReference>
<dbReference type="SUPFAM" id="SSF55486">
    <property type="entry name" value="Metalloproteases ('zincins'), catalytic domain"/>
    <property type="match status" value="1"/>
</dbReference>
<dbReference type="Gene3D" id="3.40.390.10">
    <property type="entry name" value="Collagenase (Catalytic Domain)"/>
    <property type="match status" value="1"/>
</dbReference>
<dbReference type="GO" id="GO:0004222">
    <property type="term" value="F:metalloendopeptidase activity"/>
    <property type="evidence" value="ECO:0007669"/>
    <property type="project" value="InterPro"/>
</dbReference>
<feature type="domain" description="Peptidase M13 N-terminal" evidence="3">
    <location>
        <begin position="13"/>
        <end position="59"/>
    </location>
</feature>
<dbReference type="GO" id="GO:0006508">
    <property type="term" value="P:proteolysis"/>
    <property type="evidence" value="ECO:0007669"/>
    <property type="project" value="InterPro"/>
</dbReference>
<gene>
    <name evidence="4" type="ORF">MHI_LOCUS215694</name>
</gene>
<dbReference type="InterPro" id="IPR008753">
    <property type="entry name" value="Peptidase_M13_N"/>
</dbReference>
<evidence type="ECO:0000256" key="1">
    <source>
        <dbReference type="ARBA" id="ARBA00004401"/>
    </source>
</evidence>
<dbReference type="EMBL" id="CAJDYZ010004346">
    <property type="protein sequence ID" value="CAD1471257.1"/>
    <property type="molecule type" value="Genomic_DNA"/>
</dbReference>
<evidence type="ECO:0000256" key="2">
    <source>
        <dbReference type="ARBA" id="ARBA00007357"/>
    </source>
</evidence>
<sequence length="111" mass="13097">MTLSLCDVKYGGRDMASDMVDEIQKEVEYQIQSSTWMDDGVRDIILDKLVYMDRKIGYPSSYRNITVMKEHFRGLSASKSHFENMLSIMRYEKWENLRSTFSEKDSIEAFE</sequence>
<dbReference type="InterPro" id="IPR024079">
    <property type="entry name" value="MetalloPept_cat_dom_sf"/>
</dbReference>
<reference evidence="4" key="1">
    <citation type="submission" date="2020-07" db="EMBL/GenBank/DDBJ databases">
        <authorList>
            <person name="Nazaruddin N."/>
        </authorList>
    </citation>
    <scope>NUCLEOTIDE SEQUENCE</scope>
</reference>
<feature type="non-terminal residue" evidence="4">
    <location>
        <position position="1"/>
    </location>
</feature>
<comment type="subcellular location">
    <subcellularLocation>
        <location evidence="1">Cell membrane</location>
        <topology evidence="1">Single-pass type II membrane protein</topology>
    </subcellularLocation>
</comment>
<dbReference type="Pfam" id="PF05649">
    <property type="entry name" value="Peptidase_M13_N"/>
    <property type="match status" value="1"/>
</dbReference>
<proteinExistence type="inferred from homology"/>
<dbReference type="Proteomes" id="UP000752696">
    <property type="component" value="Unassembled WGS sequence"/>
</dbReference>
<organism evidence="4 5">
    <name type="scientific">Heterotrigona itama</name>
    <dbReference type="NCBI Taxonomy" id="395501"/>
    <lineage>
        <taxon>Eukaryota</taxon>
        <taxon>Metazoa</taxon>
        <taxon>Ecdysozoa</taxon>
        <taxon>Arthropoda</taxon>
        <taxon>Hexapoda</taxon>
        <taxon>Insecta</taxon>
        <taxon>Pterygota</taxon>
        <taxon>Neoptera</taxon>
        <taxon>Endopterygota</taxon>
        <taxon>Hymenoptera</taxon>
        <taxon>Apocrita</taxon>
        <taxon>Aculeata</taxon>
        <taxon>Apoidea</taxon>
        <taxon>Anthophila</taxon>
        <taxon>Apidae</taxon>
        <taxon>Heterotrigona</taxon>
    </lineage>
</organism>
<name>A0A6V7H2R8_9HYME</name>
<evidence type="ECO:0000313" key="4">
    <source>
        <dbReference type="EMBL" id="CAD1471257.1"/>
    </source>
</evidence>
<keyword evidence="5" id="KW-1185">Reference proteome</keyword>
<comment type="caution">
    <text evidence="4">The sequence shown here is derived from an EMBL/GenBank/DDBJ whole genome shotgun (WGS) entry which is preliminary data.</text>
</comment>
<protein>
    <recommendedName>
        <fullName evidence="3">Peptidase M13 N-terminal domain-containing protein</fullName>
    </recommendedName>
</protein>
<dbReference type="GO" id="GO:0005886">
    <property type="term" value="C:plasma membrane"/>
    <property type="evidence" value="ECO:0007669"/>
    <property type="project" value="UniProtKB-SubCell"/>
</dbReference>
<comment type="similarity">
    <text evidence="2">Belongs to the peptidase M13 family.</text>
</comment>
<evidence type="ECO:0000259" key="3">
    <source>
        <dbReference type="Pfam" id="PF05649"/>
    </source>
</evidence>
<accession>A0A6V7H2R8</accession>